<feature type="compositionally biased region" description="Basic residues" evidence="1">
    <location>
        <begin position="310"/>
        <end position="321"/>
    </location>
</feature>
<keyword evidence="3" id="KW-1185">Reference proteome</keyword>
<feature type="compositionally biased region" description="Low complexity" evidence="1">
    <location>
        <begin position="25"/>
        <end position="34"/>
    </location>
</feature>
<dbReference type="HOGENOM" id="CLU_866419_0_0_1"/>
<feature type="region of interest" description="Disordered" evidence="1">
    <location>
        <begin position="11"/>
        <end position="34"/>
    </location>
</feature>
<feature type="region of interest" description="Disordered" evidence="1">
    <location>
        <begin position="201"/>
        <end position="321"/>
    </location>
</feature>
<feature type="compositionally biased region" description="Acidic residues" evidence="1">
    <location>
        <begin position="211"/>
        <end position="223"/>
    </location>
</feature>
<name>D8Q7C5_SCHCM</name>
<dbReference type="KEGG" id="scm:SCHCO_01354708"/>
<feature type="compositionally biased region" description="Basic and acidic residues" evidence="1">
    <location>
        <begin position="11"/>
        <end position="20"/>
    </location>
</feature>
<organism evidence="3">
    <name type="scientific">Schizophyllum commune (strain H4-8 / FGSC 9210)</name>
    <name type="common">Split gill fungus</name>
    <dbReference type="NCBI Taxonomy" id="578458"/>
    <lineage>
        <taxon>Eukaryota</taxon>
        <taxon>Fungi</taxon>
        <taxon>Dikarya</taxon>
        <taxon>Basidiomycota</taxon>
        <taxon>Agaricomycotina</taxon>
        <taxon>Agaricomycetes</taxon>
        <taxon>Agaricomycetidae</taxon>
        <taxon>Agaricales</taxon>
        <taxon>Schizophyllaceae</taxon>
        <taxon>Schizophyllum</taxon>
    </lineage>
</organism>
<dbReference type="RefSeq" id="XP_003031297.1">
    <property type="nucleotide sequence ID" value="XM_003031251.1"/>
</dbReference>
<accession>D8Q7C5</accession>
<protein>
    <submittedName>
        <fullName evidence="2">Uncharacterized protein</fullName>
    </submittedName>
</protein>
<dbReference type="AlphaFoldDB" id="D8Q7C5"/>
<dbReference type="EMBL" id="GL377307">
    <property type="protein sequence ID" value="EFI96394.1"/>
    <property type="molecule type" value="Genomic_DNA"/>
</dbReference>
<feature type="compositionally biased region" description="Low complexity" evidence="1">
    <location>
        <begin position="229"/>
        <end position="265"/>
    </location>
</feature>
<gene>
    <name evidence="2" type="ORF">SCHCODRAFT_235354</name>
</gene>
<sequence length="321" mass="33689">MNPIFKEERLAAHKTDKAHAEPGGAADSAASDTDNSAALIAQELRNETMYDDRIARALKDKGLAIGAEEDQEIVGSAPSAATAASLERDVAAADAAASLLALASSSPTVVSHATPARFYTYSADEAHLPPRFRKITTSTRRSQRERKKAVIGHVAPTLNAKKSSKPKAKKAVALEDEASNGIPPGTIISLSCGKRTVRTVTQDADDKAIEASDDMGPESEDELEHAVKPGKAAKGKAATAAKSKAAKGPMLKAAATAKPKAQAASKPKRLEDIVAPKVVPAAKPKARSSAKRARDEVDDDDVPQEDARPAKARKTATKARR</sequence>
<evidence type="ECO:0000313" key="3">
    <source>
        <dbReference type="Proteomes" id="UP000007431"/>
    </source>
</evidence>
<evidence type="ECO:0000256" key="1">
    <source>
        <dbReference type="SAM" id="MobiDB-lite"/>
    </source>
</evidence>
<dbReference type="OrthoDB" id="10621682at2759"/>
<dbReference type="GeneID" id="9592552"/>
<evidence type="ECO:0000313" key="2">
    <source>
        <dbReference type="EMBL" id="EFI96394.1"/>
    </source>
</evidence>
<proteinExistence type="predicted"/>
<dbReference type="Proteomes" id="UP000007431">
    <property type="component" value="Unassembled WGS sequence"/>
</dbReference>
<dbReference type="VEuPathDB" id="FungiDB:SCHCODRAFT_01354708"/>
<dbReference type="InParanoid" id="D8Q7C5"/>
<reference evidence="2 3" key="1">
    <citation type="journal article" date="2010" name="Nat. Biotechnol.">
        <title>Genome sequence of the model mushroom Schizophyllum commune.</title>
        <authorList>
            <person name="Ohm R.A."/>
            <person name="de Jong J.F."/>
            <person name="Lugones L.G."/>
            <person name="Aerts A."/>
            <person name="Kothe E."/>
            <person name="Stajich J.E."/>
            <person name="de Vries R.P."/>
            <person name="Record E."/>
            <person name="Levasseur A."/>
            <person name="Baker S.E."/>
            <person name="Bartholomew K.A."/>
            <person name="Coutinho P.M."/>
            <person name="Erdmann S."/>
            <person name="Fowler T.J."/>
            <person name="Gathman A.C."/>
            <person name="Lombard V."/>
            <person name="Henrissat B."/>
            <person name="Knabe N."/>
            <person name="Kuees U."/>
            <person name="Lilly W.W."/>
            <person name="Lindquist E."/>
            <person name="Lucas S."/>
            <person name="Magnuson J.K."/>
            <person name="Piumi F."/>
            <person name="Raudaskoski M."/>
            <person name="Salamov A."/>
            <person name="Schmutz J."/>
            <person name="Schwarze F.W.M.R."/>
            <person name="vanKuyk P.A."/>
            <person name="Horton J.S."/>
            <person name="Grigoriev I.V."/>
            <person name="Woesten H.A.B."/>
        </authorList>
    </citation>
    <scope>NUCLEOTIDE SEQUENCE [LARGE SCALE GENOMIC DNA]</scope>
    <source>
        <strain evidence="3">H4-8 / FGSC 9210</strain>
    </source>
</reference>